<organism evidence="14 15">
    <name type="scientific">Phytophthora ramorum</name>
    <name type="common">Sudden oak death agent</name>
    <dbReference type="NCBI Taxonomy" id="164328"/>
    <lineage>
        <taxon>Eukaryota</taxon>
        <taxon>Sar</taxon>
        <taxon>Stramenopiles</taxon>
        <taxon>Oomycota</taxon>
        <taxon>Peronosporomycetes</taxon>
        <taxon>Peronosporales</taxon>
        <taxon>Peronosporaceae</taxon>
        <taxon>Phytophthora</taxon>
    </lineage>
</organism>
<evidence type="ECO:0000259" key="12">
    <source>
        <dbReference type="Pfam" id="PF10243"/>
    </source>
</evidence>
<feature type="compositionally biased region" description="Low complexity" evidence="11">
    <location>
        <begin position="545"/>
        <end position="554"/>
    </location>
</feature>
<dbReference type="InterPro" id="IPR032675">
    <property type="entry name" value="LRR_dom_sf"/>
</dbReference>
<reference evidence="14" key="2">
    <citation type="submission" date="2015-06" db="UniProtKB">
        <authorList>
            <consortium name="EnsemblProtists"/>
        </authorList>
    </citation>
    <scope>IDENTIFICATION</scope>
    <source>
        <strain evidence="14">Pr102</strain>
    </source>
</reference>
<dbReference type="EnsemblProtists" id="Phyra85259">
    <property type="protein sequence ID" value="Phyra85259"/>
    <property type="gene ID" value="Phyra85259"/>
</dbReference>
<feature type="domain" description="TRAF3-interacting protein 1 N-terminal" evidence="12">
    <location>
        <begin position="9"/>
        <end position="119"/>
    </location>
</feature>
<dbReference type="Gene3D" id="1.10.418.50">
    <property type="entry name" value="Microtubule-binding protein MIP-T3"/>
    <property type="match status" value="2"/>
</dbReference>
<dbReference type="InterPro" id="IPR041476">
    <property type="entry name" value="TRAF3IP1_C"/>
</dbReference>
<evidence type="ECO:0000256" key="8">
    <source>
        <dbReference type="ARBA" id="ARBA00043971"/>
    </source>
</evidence>
<feature type="domain" description="TRAF3-interacting protein 1 N-terminal" evidence="12">
    <location>
        <begin position="257"/>
        <end position="367"/>
    </location>
</feature>
<feature type="region of interest" description="Disordered" evidence="11">
    <location>
        <begin position="581"/>
        <end position="622"/>
    </location>
</feature>
<name>H3H3Z8_PHYRM</name>
<dbReference type="VEuPathDB" id="FungiDB:KRP22_11941"/>
<evidence type="ECO:0000256" key="4">
    <source>
        <dbReference type="ARBA" id="ARBA00022794"/>
    </source>
</evidence>
<dbReference type="GO" id="GO:0042073">
    <property type="term" value="P:intraciliary transport"/>
    <property type="evidence" value="ECO:0000318"/>
    <property type="project" value="GO_Central"/>
</dbReference>
<feature type="compositionally biased region" description="Basic and acidic residues" evidence="11">
    <location>
        <begin position="471"/>
        <end position="480"/>
    </location>
</feature>
<dbReference type="SUPFAM" id="SSF52047">
    <property type="entry name" value="RNI-like"/>
    <property type="match status" value="1"/>
</dbReference>
<dbReference type="GO" id="GO:0060271">
    <property type="term" value="P:cilium assembly"/>
    <property type="evidence" value="ECO:0000318"/>
    <property type="project" value="GO_Central"/>
</dbReference>
<feature type="region of interest" description="Disordered" evidence="11">
    <location>
        <begin position="152"/>
        <end position="244"/>
    </location>
</feature>
<keyword evidence="3" id="KW-0963">Cytoplasm</keyword>
<feature type="compositionally biased region" description="Basic and acidic residues" evidence="11">
    <location>
        <begin position="390"/>
        <end position="400"/>
    </location>
</feature>
<feature type="compositionally biased region" description="Acidic residues" evidence="11">
    <location>
        <begin position="535"/>
        <end position="544"/>
    </location>
</feature>
<dbReference type="GO" id="GO:0030992">
    <property type="term" value="C:intraciliary transport particle B"/>
    <property type="evidence" value="ECO:0000318"/>
    <property type="project" value="GO_Central"/>
</dbReference>
<dbReference type="InterPro" id="IPR018799">
    <property type="entry name" value="TRAF3IP1"/>
</dbReference>
<keyword evidence="15" id="KW-1185">Reference proteome</keyword>
<feature type="compositionally biased region" description="Basic and acidic residues" evidence="11">
    <location>
        <begin position="581"/>
        <end position="593"/>
    </location>
</feature>
<evidence type="ECO:0000256" key="6">
    <source>
        <dbReference type="ARBA" id="ARBA00023212"/>
    </source>
</evidence>
<dbReference type="Gene3D" id="3.80.10.10">
    <property type="entry name" value="Ribonuclease Inhibitor"/>
    <property type="match status" value="2"/>
</dbReference>
<evidence type="ECO:0000256" key="7">
    <source>
        <dbReference type="ARBA" id="ARBA00023273"/>
    </source>
</evidence>
<feature type="coiled-coil region" evidence="10">
    <location>
        <begin position="656"/>
        <end position="722"/>
    </location>
</feature>
<dbReference type="VEuPathDB" id="FungiDB:KRP22_11939"/>
<protein>
    <recommendedName>
        <fullName evidence="9">TRAF3-interacting protein 1</fullName>
    </recommendedName>
</protein>
<evidence type="ECO:0000256" key="3">
    <source>
        <dbReference type="ARBA" id="ARBA00022490"/>
    </source>
</evidence>
<feature type="compositionally biased region" description="Low complexity" evidence="11">
    <location>
        <begin position="2092"/>
        <end position="2103"/>
    </location>
</feature>
<dbReference type="GO" id="GO:0005930">
    <property type="term" value="C:axoneme"/>
    <property type="evidence" value="ECO:0000318"/>
    <property type="project" value="GO_Central"/>
</dbReference>
<dbReference type="GO" id="GO:0008017">
    <property type="term" value="F:microtubule binding"/>
    <property type="evidence" value="ECO:0007669"/>
    <property type="project" value="InterPro"/>
</dbReference>
<dbReference type="Pfam" id="PF10243">
    <property type="entry name" value="MIP-T3"/>
    <property type="match status" value="2"/>
</dbReference>
<dbReference type="eggNOG" id="KOG3809">
    <property type="taxonomic scope" value="Eukaryota"/>
</dbReference>
<comment type="similarity">
    <text evidence="8">Belongs to the TRAF3IP1 family.</text>
</comment>
<proteinExistence type="inferred from homology"/>
<dbReference type="InterPro" id="IPR001611">
    <property type="entry name" value="Leu-rich_rpt"/>
</dbReference>
<dbReference type="InterPro" id="IPR042576">
    <property type="entry name" value="TRAF3IP1_N_sf"/>
</dbReference>
<feature type="compositionally biased region" description="Low complexity" evidence="11">
    <location>
        <begin position="1007"/>
        <end position="1019"/>
    </location>
</feature>
<reference evidence="15" key="1">
    <citation type="journal article" date="2006" name="Science">
        <title>Phytophthora genome sequences uncover evolutionary origins and mechanisms of pathogenesis.</title>
        <authorList>
            <person name="Tyler B.M."/>
            <person name="Tripathy S."/>
            <person name="Zhang X."/>
            <person name="Dehal P."/>
            <person name="Jiang R.H."/>
            <person name="Aerts A."/>
            <person name="Arredondo F.D."/>
            <person name="Baxter L."/>
            <person name="Bensasson D."/>
            <person name="Beynon J.L."/>
            <person name="Chapman J."/>
            <person name="Damasceno C.M."/>
            <person name="Dorrance A.E."/>
            <person name="Dou D."/>
            <person name="Dickerman A.W."/>
            <person name="Dubchak I.L."/>
            <person name="Garbelotto M."/>
            <person name="Gijzen M."/>
            <person name="Gordon S.G."/>
            <person name="Govers F."/>
            <person name="Grunwald N.J."/>
            <person name="Huang W."/>
            <person name="Ivors K.L."/>
            <person name="Jones R.W."/>
            <person name="Kamoun S."/>
            <person name="Krampis K."/>
            <person name="Lamour K.H."/>
            <person name="Lee M.K."/>
            <person name="McDonald W.H."/>
            <person name="Medina M."/>
            <person name="Meijer H.J."/>
            <person name="Nordberg E.K."/>
            <person name="Maclean D.J."/>
            <person name="Ospina-Giraldo M.D."/>
            <person name="Morris P.F."/>
            <person name="Phuntumart V."/>
            <person name="Putnam N.H."/>
            <person name="Rash S."/>
            <person name="Rose J.K."/>
            <person name="Sakihama Y."/>
            <person name="Salamov A.A."/>
            <person name="Savidor A."/>
            <person name="Scheuring C.F."/>
            <person name="Smith B.M."/>
            <person name="Sobral B.W."/>
            <person name="Terry A."/>
            <person name="Torto-Alalibo T.A."/>
            <person name="Win J."/>
            <person name="Xu Z."/>
            <person name="Zhang H."/>
            <person name="Grigoriev I.V."/>
            <person name="Rokhsar D.S."/>
            <person name="Boore J.L."/>
        </authorList>
    </citation>
    <scope>NUCLEOTIDE SEQUENCE [LARGE SCALE GENOMIC DNA]</scope>
    <source>
        <strain evidence="15">Pr102</strain>
    </source>
</reference>
<evidence type="ECO:0000313" key="15">
    <source>
        <dbReference type="Proteomes" id="UP000005238"/>
    </source>
</evidence>
<dbReference type="STRING" id="164328.H3H3Z8"/>
<keyword evidence="5 10" id="KW-0175">Coiled coil</keyword>
<dbReference type="Proteomes" id="UP000005238">
    <property type="component" value="Unassembled WGS sequence"/>
</dbReference>
<feature type="compositionally biased region" description="Low complexity" evidence="11">
    <location>
        <begin position="595"/>
        <end position="604"/>
    </location>
</feature>
<keyword evidence="6" id="KW-0206">Cytoskeleton</keyword>
<keyword evidence="7" id="KW-0966">Cell projection</keyword>
<keyword evidence="4" id="KW-0970">Cilium biogenesis/degradation</keyword>
<comment type="subcellular location">
    <subcellularLocation>
        <location evidence="2">Cytoplasm</location>
        <location evidence="2">Cytoskeleton</location>
        <location evidence="2">Cilium axoneme</location>
    </subcellularLocation>
    <subcellularLocation>
        <location evidence="1">Cytoplasm</location>
        <location evidence="1">Cytoskeleton</location>
        <location evidence="1">Cilium basal body</location>
    </subcellularLocation>
</comment>
<feature type="domain" description="TRAF3-interacting protein 1 C-terminal" evidence="13">
    <location>
        <begin position="565"/>
        <end position="736"/>
    </location>
</feature>
<dbReference type="HOGENOM" id="CLU_232052_0_0_1"/>
<feature type="region of interest" description="Disordered" evidence="11">
    <location>
        <begin position="2043"/>
        <end position="2127"/>
    </location>
</feature>
<feature type="compositionally biased region" description="Polar residues" evidence="11">
    <location>
        <begin position="401"/>
        <end position="411"/>
    </location>
</feature>
<dbReference type="Pfam" id="PF13516">
    <property type="entry name" value="LRR_6"/>
    <property type="match status" value="2"/>
</dbReference>
<evidence type="ECO:0000256" key="9">
    <source>
        <dbReference type="ARBA" id="ARBA00070492"/>
    </source>
</evidence>
<feature type="compositionally biased region" description="Basic and acidic residues" evidence="11">
    <location>
        <begin position="227"/>
        <end position="241"/>
    </location>
</feature>
<dbReference type="VEuPathDB" id="FungiDB:KRP23_10821"/>
<dbReference type="VEuPathDB" id="FungiDB:KRP23_10819"/>
<sequence>MGDSLETLIARTQEQLQPLIAKPKLADKLLAKPPFRFLHDVFTAVTQSTGFAQGLYNDLELASANLKDKPQKTAFLDKMIVCVGQSLGIDVDVRSSKIVAGLEPENTNLLLQALAQAAKDKSLDWPKAVQAALAKVPSLSADGQVALAAEAAPAAARPSSKDRSASAEAKEKARRESASDRKPEAKGSTEGAVPTATAAAPPPRSAESKAEAQAPPPSSKQAAPEANRTKERSRSSTKDNNVDEALLQSVAECNGDIERTKTLVEQVISKPKMSPKLLGKPPFRFLHDIVSEVTRATGFAEGLFSGEELDSGAIKEKGPKMDYLAKIILCVGCQLNVEVEAKPAKIVAGLEPEATCKFLQLLTVACKAGSSNEAVQRVLAGDTAVRRAVKKPDSRERTPETRQPSRSSTPPDNKPRAEQQPAAEAKEKPKEAEAGSFSGPVKPLAVKSGAGDADNESDGGNLRFGAGAAESKGDDGDDRMGSNAPGTSGTSRTSRPTTARRRPPKLKENVTEVGRLMVPDAKAAPVSGIMKDGDNNDTDSEDEAAGATAGDDTSNQPHSTLLPGDAGAHGRLVRDILKDQNAEEAARRAKEGEDTATAATNEAETGIRLGRRKKSFKPERMKSSSAAVASSLAEMNALRADIQRLCQAANPVGKSVEFVHEDLDAMSKELEFWRKEYARKRDALADEQKRTEEALQPLQVQLREVEEQVKEQLHKINTLKAVIAKNDEKTQQLLRMLRVPLLANALLLLVAQVAAHLWEPVEQSLQHQGRGHRQIEALAEAEERQVYASVRRAQHLGAHSVRLASDHDRESLGQFNGLVVGLERLRLRRQVRSPNGRLALAQRLETRRDARELAHREPHGAVLGDLLTAALGRVRLALSVVGRDEPHVLHAQRLGGPQHGLVVVRVHALLQHQHETRRAVAQHRLRSSQALGGLRLGAAHGWRQRLVRCRVDARTKYTPHVEVIPDHDSGTVVSSEPAAPMKDEATRHSVSRSVPRSRRTSVEEEAPATPTAVRAAARAALKEEETRPAAVEAPRQPATLKPRPPPSTESKTFLTALVPVRRRSRRQSEWLRPPSPLEALEPSADYVEGGGAASDLPVPANYMGAEAMQHFWGIFHRQETVHNNKALPPAATAASSDVGGRPKSARTTYLAAVRSLRLCPEPLGIVRRRIVDKTASYASGSTVQEVNLSSYRMGDAYAGAFGEGFSLLPGVESLNLSHNRIGDVVAARLVTAAAAAAGAQGAAGLQQLNLSHNALAAASSRALAELMRRSRTLTSLNLSHTGLRDREVQQLCESLTPNQTVVRLHLSENRFGTPGMLAIARFLEENARIEELYLAWNQLRGVGALKIVEALKFHASLRVCDLSWNALSSSGPSSTSGNGSTTGTSSGVLRPRAVVTALADSLANNKVLAHLDLSSNRLDLEDCTLLAKQLENNQTLIGLHMSGNCAVMDSRGFLIPKAQSHDEDGGGSRRLRDQHKLYSVAVFEEVHSDAGSGVFPAHLVPIVDASCWYCGLWSEHRFTWTPAAGQGPYAGTTDRFEIIPSMEVRLHLSIDDWRGVAMERRDSEGEGVSFSALRVVPSGATNYFFTVVDANADPASRTNVSYHYVSSRPSRPVHRQRRLALGRSASSCSLGDNEEAETAAVMEGDVFGNLERLNVLRLTQRGGRDPCNTLVPRSTGKSSERRGKWDINKSVFARRKRESECRSYVDTDGFIAKACAADWRQCKVDRFVKDPIRRREVEVSVTRWYRTVCNAYRRYCGHNILMNLAPLGSLTPAAAVQLQNDITCVPWSGYSEFLSEARILDETSEYCSLPDLENVFVAANLELTQEAKEKDNPDRSLTRFEFLECVIRIATNKYFRTNVCDTPAKAVDKLLQENILPVTPEDANEFRSRFLYREEISDVFTEHIALLQELYDAHMGKYCKPGEKKGMHLVEFLALLEKYQIFSDSFRVRDVKDPFLACKLMVLDEMTTLGHKKLFLTDFMEIILRVSVLRYPPRTLTVAEVVRSLQKLLVNHFYKHDALVGQFCEAIDQALVKDRLEAFANAINSQRNHPQTAAPPASPRTRGGGRSAGPVHSAPIAEEVASDTDESESEDSGTSNNTGSSGNAARNTKEASGAAIPVEQRTVEIEG</sequence>
<evidence type="ECO:0000256" key="5">
    <source>
        <dbReference type="ARBA" id="ARBA00023054"/>
    </source>
</evidence>
<feature type="region of interest" description="Disordered" evidence="11">
    <location>
        <begin position="964"/>
        <end position="1092"/>
    </location>
</feature>
<dbReference type="PANTHER" id="PTHR31363">
    <property type="entry name" value="TRAF3-INTERACTING PROTEIN 1"/>
    <property type="match status" value="1"/>
</dbReference>
<dbReference type="Pfam" id="PF17749">
    <property type="entry name" value="MIP-T3_C"/>
    <property type="match status" value="1"/>
</dbReference>
<accession>H3H3Z8</accession>
<evidence type="ECO:0000313" key="14">
    <source>
        <dbReference type="EnsemblProtists" id="Phyra85259"/>
    </source>
</evidence>
<dbReference type="PANTHER" id="PTHR31363:SF0">
    <property type="entry name" value="TRAF3-INTERACTING PROTEIN 1"/>
    <property type="match status" value="1"/>
</dbReference>
<dbReference type="SMART" id="SM00368">
    <property type="entry name" value="LRR_RI"/>
    <property type="match status" value="6"/>
</dbReference>
<dbReference type="GO" id="GO:0048513">
    <property type="term" value="P:animal organ development"/>
    <property type="evidence" value="ECO:0007669"/>
    <property type="project" value="UniProtKB-ARBA"/>
</dbReference>
<dbReference type="EMBL" id="DS566154">
    <property type="status" value="NOT_ANNOTATED_CDS"/>
    <property type="molecule type" value="Genomic_DNA"/>
</dbReference>
<evidence type="ECO:0000256" key="10">
    <source>
        <dbReference type="SAM" id="Coils"/>
    </source>
</evidence>
<dbReference type="GO" id="GO:0048731">
    <property type="term" value="P:system development"/>
    <property type="evidence" value="ECO:0007669"/>
    <property type="project" value="UniProtKB-ARBA"/>
</dbReference>
<feature type="compositionally biased region" description="Basic and acidic residues" evidence="11">
    <location>
        <begin position="159"/>
        <end position="187"/>
    </location>
</feature>
<evidence type="ECO:0000256" key="2">
    <source>
        <dbReference type="ARBA" id="ARBA00004430"/>
    </source>
</evidence>
<feature type="compositionally biased region" description="Acidic residues" evidence="11">
    <location>
        <begin position="2080"/>
        <end position="2091"/>
    </location>
</feature>
<dbReference type="eggNOG" id="KOG4308">
    <property type="taxonomic scope" value="Eukaryota"/>
</dbReference>
<feature type="region of interest" description="Disordered" evidence="11">
    <location>
        <begin position="385"/>
        <end position="568"/>
    </location>
</feature>
<evidence type="ECO:0000256" key="11">
    <source>
        <dbReference type="SAM" id="MobiDB-lite"/>
    </source>
</evidence>
<evidence type="ECO:0000259" key="13">
    <source>
        <dbReference type="Pfam" id="PF17749"/>
    </source>
</evidence>
<feature type="compositionally biased region" description="Basic and acidic residues" evidence="11">
    <location>
        <begin position="424"/>
        <end position="433"/>
    </location>
</feature>
<evidence type="ECO:0000256" key="1">
    <source>
        <dbReference type="ARBA" id="ARBA00004120"/>
    </source>
</evidence>
<feature type="compositionally biased region" description="Low complexity" evidence="11">
    <location>
        <begin position="484"/>
        <end position="497"/>
    </location>
</feature>
<dbReference type="GO" id="GO:0036064">
    <property type="term" value="C:ciliary basal body"/>
    <property type="evidence" value="ECO:0000318"/>
    <property type="project" value="GO_Central"/>
</dbReference>
<dbReference type="InParanoid" id="H3H3Z8"/>
<dbReference type="FunFam" id="1.10.418.50:FF:000001">
    <property type="entry name" value="TRAF3-interacting protein 1 isoform X1"/>
    <property type="match status" value="2"/>
</dbReference>
<dbReference type="InterPro" id="IPR040468">
    <property type="entry name" value="TRAF3IP1_N"/>
</dbReference>
<dbReference type="GO" id="GO:0070507">
    <property type="term" value="P:regulation of microtubule cytoskeleton organization"/>
    <property type="evidence" value="ECO:0000318"/>
    <property type="project" value="GO_Central"/>
</dbReference>